<feature type="chain" id="PRO_5047007488" evidence="1">
    <location>
        <begin position="24"/>
        <end position="297"/>
    </location>
</feature>
<feature type="domain" description="Copper amine oxidase-like N-terminal" evidence="2">
    <location>
        <begin position="31"/>
        <end position="138"/>
    </location>
</feature>
<protein>
    <submittedName>
        <fullName evidence="3">Copper amine oxidase domain protein</fullName>
        <ecNumber evidence="3">3.5.1.28</ecNumber>
    </submittedName>
</protein>
<dbReference type="Gene3D" id="3.30.457.10">
    <property type="entry name" value="Copper amine oxidase-like, N-terminal domain"/>
    <property type="match status" value="1"/>
</dbReference>
<gene>
    <name evidence="3" type="primary">txxe 3932- M1_2291</name>
    <name evidence="3" type="ORF">TXXE_04605</name>
</gene>
<keyword evidence="1" id="KW-0732">Signal</keyword>
<dbReference type="RefSeq" id="WP_015253705.1">
    <property type="nucleotide sequence ID" value="NZ_CAJRAY010000019.1"/>
</dbReference>
<accession>A0ABM8V1G4</accession>
<dbReference type="EMBL" id="CAJRAY010000019">
    <property type="protein sequence ID" value="CAG5080842.1"/>
    <property type="molecule type" value="Genomic_DNA"/>
</dbReference>
<evidence type="ECO:0000313" key="3">
    <source>
        <dbReference type="EMBL" id="CAG5080842.1"/>
    </source>
</evidence>
<dbReference type="EC" id="3.5.1.28" evidence="3"/>
<proteinExistence type="predicted"/>
<sequence>MKKIVACLIAALSLLAFTLPLQAADEVHLYINSEKMNTDAAPVLVNGRMLVALASLKKLNLDLQWNHETKQVTVASPQAKSKLVLTVGSKSAMLGDTTMTLDVPARLIKDRVYVPVRFVSEAFQADVKWLPEINSVVIRSADKKEMYEALYHGDDLVEARKIAISLPTEDVNTLGSTGEMHSHTFIFPEGEALRYYYEWGNLLSYYEIKHDVKRLVWEGVLGAEQGVYAQERGVRPPEEKSRVYFNLDRFQSDVVHYWKEGGGEMLHGNTRPGKYVDSPMANAVQPIPDEVRIDQVK</sequence>
<evidence type="ECO:0000259" key="2">
    <source>
        <dbReference type="Pfam" id="PF07833"/>
    </source>
</evidence>
<dbReference type="GO" id="GO:0008745">
    <property type="term" value="F:N-acetylmuramoyl-L-alanine amidase activity"/>
    <property type="evidence" value="ECO:0007669"/>
    <property type="project" value="UniProtKB-EC"/>
</dbReference>
<name>A0ABM8V1G4_THEXY</name>
<evidence type="ECO:0000256" key="1">
    <source>
        <dbReference type="SAM" id="SignalP"/>
    </source>
</evidence>
<evidence type="ECO:0000313" key="4">
    <source>
        <dbReference type="Proteomes" id="UP000681526"/>
    </source>
</evidence>
<dbReference type="InterPro" id="IPR012854">
    <property type="entry name" value="Cu_amine_oxidase-like_N"/>
</dbReference>
<reference evidence="3 4" key="1">
    <citation type="submission" date="2021-04" db="EMBL/GenBank/DDBJ databases">
        <authorList>
            <person name="Rakotoarivonina H."/>
        </authorList>
    </citation>
    <scope>NUCLEOTIDE SEQUENCE [LARGE SCALE GENOMIC DNA]</scope>
    <source>
        <strain evidence="3 4">XE</strain>
    </source>
</reference>
<organism evidence="3 4">
    <name type="scientific">Thermobacillus xylanilyticus</name>
    <dbReference type="NCBI Taxonomy" id="76633"/>
    <lineage>
        <taxon>Bacteria</taxon>
        <taxon>Bacillati</taxon>
        <taxon>Bacillota</taxon>
        <taxon>Bacilli</taxon>
        <taxon>Bacillales</taxon>
        <taxon>Paenibacillaceae</taxon>
        <taxon>Thermobacillus</taxon>
    </lineage>
</organism>
<comment type="caution">
    <text evidence="3">The sequence shown here is derived from an EMBL/GenBank/DDBJ whole genome shotgun (WGS) entry which is preliminary data.</text>
</comment>
<dbReference type="SUPFAM" id="SSF55383">
    <property type="entry name" value="Copper amine oxidase, domain N"/>
    <property type="match status" value="1"/>
</dbReference>
<dbReference type="Pfam" id="PF07833">
    <property type="entry name" value="Cu_amine_oxidN1"/>
    <property type="match status" value="1"/>
</dbReference>
<dbReference type="Proteomes" id="UP000681526">
    <property type="component" value="Unassembled WGS sequence"/>
</dbReference>
<keyword evidence="4" id="KW-1185">Reference proteome</keyword>
<dbReference type="InterPro" id="IPR036582">
    <property type="entry name" value="Mao_N_sf"/>
</dbReference>
<feature type="signal peptide" evidence="1">
    <location>
        <begin position="1"/>
        <end position="23"/>
    </location>
</feature>
<keyword evidence="3" id="KW-0378">Hydrolase</keyword>